<dbReference type="Proteomes" id="UP000000305">
    <property type="component" value="Unassembled WGS sequence"/>
</dbReference>
<accession>E9GVY8</accession>
<protein>
    <submittedName>
        <fullName evidence="2">Uncharacterized protein</fullName>
    </submittedName>
</protein>
<dbReference type="InParanoid" id="E9GVY8"/>
<dbReference type="EMBL" id="GL732569">
    <property type="protein sequence ID" value="EFX76257.1"/>
    <property type="molecule type" value="Genomic_DNA"/>
</dbReference>
<gene>
    <name evidence="2" type="ORF">DAPPUDRAFT_107104</name>
</gene>
<evidence type="ECO:0000256" key="1">
    <source>
        <dbReference type="SAM" id="MobiDB-lite"/>
    </source>
</evidence>
<evidence type="ECO:0000313" key="2">
    <source>
        <dbReference type="EMBL" id="EFX76257.1"/>
    </source>
</evidence>
<feature type="compositionally biased region" description="Polar residues" evidence="1">
    <location>
        <begin position="1"/>
        <end position="21"/>
    </location>
</feature>
<dbReference type="HOGENOM" id="CLU_1867164_0_0_1"/>
<proteinExistence type="predicted"/>
<feature type="region of interest" description="Disordered" evidence="1">
    <location>
        <begin position="1"/>
        <end position="67"/>
    </location>
</feature>
<dbReference type="OrthoDB" id="5314041at2759"/>
<dbReference type="STRING" id="6669.E9GVY8"/>
<organism evidence="2 3">
    <name type="scientific">Daphnia pulex</name>
    <name type="common">Water flea</name>
    <dbReference type="NCBI Taxonomy" id="6669"/>
    <lineage>
        <taxon>Eukaryota</taxon>
        <taxon>Metazoa</taxon>
        <taxon>Ecdysozoa</taxon>
        <taxon>Arthropoda</taxon>
        <taxon>Crustacea</taxon>
        <taxon>Branchiopoda</taxon>
        <taxon>Diplostraca</taxon>
        <taxon>Cladocera</taxon>
        <taxon>Anomopoda</taxon>
        <taxon>Daphniidae</taxon>
        <taxon>Daphnia</taxon>
    </lineage>
</organism>
<reference evidence="2 3" key="1">
    <citation type="journal article" date="2011" name="Science">
        <title>The ecoresponsive genome of Daphnia pulex.</title>
        <authorList>
            <person name="Colbourne J.K."/>
            <person name="Pfrender M.E."/>
            <person name="Gilbert D."/>
            <person name="Thomas W.K."/>
            <person name="Tucker A."/>
            <person name="Oakley T.H."/>
            <person name="Tokishita S."/>
            <person name="Aerts A."/>
            <person name="Arnold G.J."/>
            <person name="Basu M.K."/>
            <person name="Bauer D.J."/>
            <person name="Caceres C.E."/>
            <person name="Carmel L."/>
            <person name="Casola C."/>
            <person name="Choi J.H."/>
            <person name="Detter J.C."/>
            <person name="Dong Q."/>
            <person name="Dusheyko S."/>
            <person name="Eads B.D."/>
            <person name="Frohlich T."/>
            <person name="Geiler-Samerotte K.A."/>
            <person name="Gerlach D."/>
            <person name="Hatcher P."/>
            <person name="Jogdeo S."/>
            <person name="Krijgsveld J."/>
            <person name="Kriventseva E.V."/>
            <person name="Kultz D."/>
            <person name="Laforsch C."/>
            <person name="Lindquist E."/>
            <person name="Lopez J."/>
            <person name="Manak J.R."/>
            <person name="Muller J."/>
            <person name="Pangilinan J."/>
            <person name="Patwardhan R.P."/>
            <person name="Pitluck S."/>
            <person name="Pritham E.J."/>
            <person name="Rechtsteiner A."/>
            <person name="Rho M."/>
            <person name="Rogozin I.B."/>
            <person name="Sakarya O."/>
            <person name="Salamov A."/>
            <person name="Schaack S."/>
            <person name="Shapiro H."/>
            <person name="Shiga Y."/>
            <person name="Skalitzky C."/>
            <person name="Smith Z."/>
            <person name="Souvorov A."/>
            <person name="Sung W."/>
            <person name="Tang Z."/>
            <person name="Tsuchiya D."/>
            <person name="Tu H."/>
            <person name="Vos H."/>
            <person name="Wang M."/>
            <person name="Wolf Y.I."/>
            <person name="Yamagata H."/>
            <person name="Yamada T."/>
            <person name="Ye Y."/>
            <person name="Shaw J.R."/>
            <person name="Andrews J."/>
            <person name="Crease T.J."/>
            <person name="Tang H."/>
            <person name="Lucas S.M."/>
            <person name="Robertson H.M."/>
            <person name="Bork P."/>
            <person name="Koonin E.V."/>
            <person name="Zdobnov E.M."/>
            <person name="Grigoriev I.V."/>
            <person name="Lynch M."/>
            <person name="Boore J.L."/>
        </authorList>
    </citation>
    <scope>NUCLEOTIDE SEQUENCE [LARGE SCALE GENOMIC DNA]</scope>
</reference>
<name>E9GVY8_DAPPU</name>
<keyword evidence="3" id="KW-1185">Reference proteome</keyword>
<dbReference type="PANTHER" id="PTHR24155:SF11">
    <property type="entry name" value="CASKIN, ISOFORM B"/>
    <property type="match status" value="1"/>
</dbReference>
<evidence type="ECO:0000313" key="3">
    <source>
        <dbReference type="Proteomes" id="UP000000305"/>
    </source>
</evidence>
<dbReference type="PANTHER" id="PTHR24155">
    <property type="entry name" value="OSTEOCLAST-STIMULATING FACTOR 1"/>
    <property type="match status" value="1"/>
</dbReference>
<dbReference type="KEGG" id="dpx:DAPPUDRAFT_107104"/>
<dbReference type="AlphaFoldDB" id="E9GVY8"/>
<sequence length="137" mass="14353">MVSTRQCSPSESIETSDTESGSPAMEFQVNSGMDSMPVSSRTSSTESDSMPFANDNAGTIKQRSARAHPALAALTYSSSSVAAVLSPSLGRRAPSTSNANTNINLGTSDVLNDIGYMLADLTDELSSMLKEESSNHP</sequence>
<feature type="compositionally biased region" description="Low complexity" evidence="1">
    <location>
        <begin position="34"/>
        <end position="51"/>
    </location>
</feature>